<dbReference type="OrthoDB" id="1144359at2"/>
<proteinExistence type="predicted"/>
<dbReference type="RefSeq" id="WP_093024581.1">
    <property type="nucleotide sequence ID" value="NZ_FPBK01000004.1"/>
</dbReference>
<sequence>MMNNVVTKSNGVFIKKHTTTHGTFYFFDNYVITEFNEGITVTFDTCKELCFLFNKYYGEHTPFGVISNRKFSYSVFPTDYLVLQSMLFNLKAIAVISIHRSSFDFEGSYIEKIICPRPYAIFNELTNARSWLFQEIYA</sequence>
<dbReference type="STRING" id="1224947.SAMN05216480_104117"/>
<gene>
    <name evidence="1" type="ORF">SAMN05216480_104117</name>
</gene>
<evidence type="ECO:0000313" key="2">
    <source>
        <dbReference type="Proteomes" id="UP000199138"/>
    </source>
</evidence>
<dbReference type="EMBL" id="FPBK01000004">
    <property type="protein sequence ID" value="SFU46373.1"/>
    <property type="molecule type" value="Genomic_DNA"/>
</dbReference>
<evidence type="ECO:0000313" key="1">
    <source>
        <dbReference type="EMBL" id="SFU46373.1"/>
    </source>
</evidence>
<keyword evidence="2" id="KW-1185">Reference proteome</keyword>
<accession>A0A1I7GD82</accession>
<evidence type="ECO:0008006" key="3">
    <source>
        <dbReference type="Google" id="ProtNLM"/>
    </source>
</evidence>
<reference evidence="1 2" key="1">
    <citation type="submission" date="2016-10" db="EMBL/GenBank/DDBJ databases">
        <authorList>
            <person name="de Groot N.N."/>
        </authorList>
    </citation>
    <scope>NUCLEOTIDE SEQUENCE [LARGE SCALE GENOMIC DNA]</scope>
    <source>
        <strain evidence="1 2">CGMCC 1.12333</strain>
    </source>
</reference>
<protein>
    <recommendedName>
        <fullName evidence="3">SpoIIAA-like</fullName>
    </recommendedName>
</protein>
<organism evidence="1 2">
    <name type="scientific">Pustulibacterium marinum</name>
    <dbReference type="NCBI Taxonomy" id="1224947"/>
    <lineage>
        <taxon>Bacteria</taxon>
        <taxon>Pseudomonadati</taxon>
        <taxon>Bacteroidota</taxon>
        <taxon>Flavobacteriia</taxon>
        <taxon>Flavobacteriales</taxon>
        <taxon>Flavobacteriaceae</taxon>
        <taxon>Pustulibacterium</taxon>
    </lineage>
</organism>
<dbReference type="Proteomes" id="UP000199138">
    <property type="component" value="Unassembled WGS sequence"/>
</dbReference>
<name>A0A1I7GD82_9FLAO</name>
<dbReference type="AlphaFoldDB" id="A0A1I7GD82"/>